<evidence type="ECO:0000313" key="3">
    <source>
        <dbReference type="Proteomes" id="UP001217089"/>
    </source>
</evidence>
<accession>A0ABQ9FKA8</accession>
<organism evidence="2 3">
    <name type="scientific">Tegillarca granosa</name>
    <name type="common">Malaysian cockle</name>
    <name type="synonym">Anadara granosa</name>
    <dbReference type="NCBI Taxonomy" id="220873"/>
    <lineage>
        <taxon>Eukaryota</taxon>
        <taxon>Metazoa</taxon>
        <taxon>Spiralia</taxon>
        <taxon>Lophotrochozoa</taxon>
        <taxon>Mollusca</taxon>
        <taxon>Bivalvia</taxon>
        <taxon>Autobranchia</taxon>
        <taxon>Pteriomorphia</taxon>
        <taxon>Arcoida</taxon>
        <taxon>Arcoidea</taxon>
        <taxon>Arcidae</taxon>
        <taxon>Tegillarca</taxon>
    </lineage>
</organism>
<dbReference type="EMBL" id="JARBDR010000328">
    <property type="protein sequence ID" value="KAJ8316153.1"/>
    <property type="molecule type" value="Genomic_DNA"/>
</dbReference>
<feature type="region of interest" description="Disordered" evidence="1">
    <location>
        <begin position="1"/>
        <end position="59"/>
    </location>
</feature>
<protein>
    <submittedName>
        <fullName evidence="2">Uncharacterized protein</fullName>
    </submittedName>
</protein>
<evidence type="ECO:0000313" key="2">
    <source>
        <dbReference type="EMBL" id="KAJ8316153.1"/>
    </source>
</evidence>
<keyword evidence="3" id="KW-1185">Reference proteome</keyword>
<sequence length="59" mass="6790">MPPKKKKGKGKGKKKKDGFRKELARRNQSATETMKSKMNDSMKELESHKEDQKAINAEK</sequence>
<evidence type="ECO:0000256" key="1">
    <source>
        <dbReference type="SAM" id="MobiDB-lite"/>
    </source>
</evidence>
<dbReference type="Proteomes" id="UP001217089">
    <property type="component" value="Unassembled WGS sequence"/>
</dbReference>
<reference evidence="2 3" key="1">
    <citation type="submission" date="2022-12" db="EMBL/GenBank/DDBJ databases">
        <title>Chromosome-level genome of Tegillarca granosa.</title>
        <authorList>
            <person name="Kim J."/>
        </authorList>
    </citation>
    <scope>NUCLEOTIDE SEQUENCE [LARGE SCALE GENOMIC DNA]</scope>
    <source>
        <strain evidence="2">Teg-2019</strain>
        <tissue evidence="2">Adductor muscle</tissue>
    </source>
</reference>
<feature type="compositionally biased region" description="Basic residues" evidence="1">
    <location>
        <begin position="1"/>
        <end position="18"/>
    </location>
</feature>
<feature type="compositionally biased region" description="Basic and acidic residues" evidence="1">
    <location>
        <begin position="34"/>
        <end position="59"/>
    </location>
</feature>
<name>A0ABQ9FKA8_TEGGR</name>
<proteinExistence type="predicted"/>
<gene>
    <name evidence="2" type="ORF">KUTeg_006167</name>
</gene>
<comment type="caution">
    <text evidence="2">The sequence shown here is derived from an EMBL/GenBank/DDBJ whole genome shotgun (WGS) entry which is preliminary data.</text>
</comment>